<reference evidence="1" key="1">
    <citation type="journal article" date="2020" name="Stud. Mycol.">
        <title>101 Dothideomycetes genomes: a test case for predicting lifestyles and emergence of pathogens.</title>
        <authorList>
            <person name="Haridas S."/>
            <person name="Albert R."/>
            <person name="Binder M."/>
            <person name="Bloem J."/>
            <person name="Labutti K."/>
            <person name="Salamov A."/>
            <person name="Andreopoulos B."/>
            <person name="Baker S."/>
            <person name="Barry K."/>
            <person name="Bills G."/>
            <person name="Bluhm B."/>
            <person name="Cannon C."/>
            <person name="Castanera R."/>
            <person name="Culley D."/>
            <person name="Daum C."/>
            <person name="Ezra D."/>
            <person name="Gonzalez J."/>
            <person name="Henrissat B."/>
            <person name="Kuo A."/>
            <person name="Liang C."/>
            <person name="Lipzen A."/>
            <person name="Lutzoni F."/>
            <person name="Magnuson J."/>
            <person name="Mondo S."/>
            <person name="Nolan M."/>
            <person name="Ohm R."/>
            <person name="Pangilinan J."/>
            <person name="Park H.-J."/>
            <person name="Ramirez L."/>
            <person name="Alfaro M."/>
            <person name="Sun H."/>
            <person name="Tritt A."/>
            <person name="Yoshinaga Y."/>
            <person name="Zwiers L.-H."/>
            <person name="Turgeon B."/>
            <person name="Goodwin S."/>
            <person name="Spatafora J."/>
            <person name="Crous P."/>
            <person name="Grigoriev I."/>
        </authorList>
    </citation>
    <scope>NUCLEOTIDE SEQUENCE</scope>
    <source>
        <strain evidence="1">CBS 627.86</strain>
    </source>
</reference>
<protein>
    <submittedName>
        <fullName evidence="1">Uncharacterized protein</fullName>
    </submittedName>
</protein>
<evidence type="ECO:0000313" key="2">
    <source>
        <dbReference type="Proteomes" id="UP000799770"/>
    </source>
</evidence>
<dbReference type="Proteomes" id="UP000799770">
    <property type="component" value="Unassembled WGS sequence"/>
</dbReference>
<dbReference type="OrthoDB" id="3945945at2759"/>
<keyword evidence="2" id="KW-1185">Reference proteome</keyword>
<sequence length="388" mass="44070">MDVEMSSSSVIEASFSMFGTDPPSSPRLIVNPTPFNRDVPLQLLTDPAFGFHGRENTVSFSSNHMPVLPSDWTKHLLGVKKFGMRIVWHRGNIDINQNQPCLTISLLYEHTAAAPRSIKAQHAGPFQLSGWKAHRSDKSDKYWFLCKNIFLRRDSKMQLARLRSLTTASLSLLLIVPSLTTFVLAKHAKPTQTIVPYYPESFQAPSYADPTSEEYGEALVGLAARDVEKPNNQWVALSRTHHHHVNKRDSLQELFQPSNEILFDYVDPETGKIHSYTWSHDKKSYVNLKHLQSHGRLLPGRQLCVGPDASNRTTLNLDFDDFPGYATAKKLWNRDDLLFVIEDESCYEGRGLRSVCQGNKITLNDQKLQMEIEAQHKTFWTPRTGHGD</sequence>
<proteinExistence type="predicted"/>
<name>A0A6A5YZV8_9PLEO</name>
<gene>
    <name evidence="1" type="ORF">BDV96DRAFT_602269</name>
</gene>
<dbReference type="AlphaFoldDB" id="A0A6A5YZV8"/>
<organism evidence="1 2">
    <name type="scientific">Lophiotrema nucula</name>
    <dbReference type="NCBI Taxonomy" id="690887"/>
    <lineage>
        <taxon>Eukaryota</taxon>
        <taxon>Fungi</taxon>
        <taxon>Dikarya</taxon>
        <taxon>Ascomycota</taxon>
        <taxon>Pezizomycotina</taxon>
        <taxon>Dothideomycetes</taxon>
        <taxon>Pleosporomycetidae</taxon>
        <taxon>Pleosporales</taxon>
        <taxon>Lophiotremataceae</taxon>
        <taxon>Lophiotrema</taxon>
    </lineage>
</organism>
<dbReference type="EMBL" id="ML977331">
    <property type="protein sequence ID" value="KAF2112343.1"/>
    <property type="molecule type" value="Genomic_DNA"/>
</dbReference>
<evidence type="ECO:0000313" key="1">
    <source>
        <dbReference type="EMBL" id="KAF2112343.1"/>
    </source>
</evidence>
<accession>A0A6A5YZV8</accession>